<feature type="transmembrane region" description="Helical" evidence="2">
    <location>
        <begin position="233"/>
        <end position="255"/>
    </location>
</feature>
<sequence>MRKAGRFALLVPGGVALLAGLDAGLLLLGLPAPVTTERLPQVHGPLLVLGFVGTVIALERAVALRRPWGYAAPAALGAGGLALLAPAVPLLGGQLALVAGTALLLAVYRALWRRQESRALALQVVGAVLALGAALLWAGGAPVATSLPWLAGFLVLTIAGERLELARVGSPGEASERAVLGLGVLLAAAVAATALWPAAGHALLGLALLALVAVLLVHDVARRLVRTTGLPRYMAWCLLAGYGWLLVAGGVWLLAGAVTEGPAYDAVVHAVFLGFTLSMIMAHAPVILPAVLGRPFPYRAVLAVPVVLLHASLLLRVLGGDAYGASWALATGGALNVAAVLGFVGLAVWSVATGRRAVPRVRRPVTTDPGATDPGAAPAAAVSPAATHPAPAHPAASHPALARPASGVPADPTEVTA</sequence>
<keyword evidence="2" id="KW-1133">Transmembrane helix</keyword>
<proteinExistence type="predicted"/>
<keyword evidence="4" id="KW-1185">Reference proteome</keyword>
<name>A0A4Y3KY29_9CELL</name>
<comment type="caution">
    <text evidence="3">The sequence shown here is derived from an EMBL/GenBank/DDBJ whole genome shotgun (WGS) entry which is preliminary data.</text>
</comment>
<dbReference type="EMBL" id="BJLR01000016">
    <property type="protein sequence ID" value="GEA87800.1"/>
    <property type="molecule type" value="Genomic_DNA"/>
</dbReference>
<feature type="transmembrane region" description="Helical" evidence="2">
    <location>
        <begin position="94"/>
        <end position="112"/>
    </location>
</feature>
<feature type="transmembrane region" description="Helical" evidence="2">
    <location>
        <begin position="70"/>
        <end position="88"/>
    </location>
</feature>
<feature type="transmembrane region" description="Helical" evidence="2">
    <location>
        <begin position="177"/>
        <end position="196"/>
    </location>
</feature>
<evidence type="ECO:0000313" key="4">
    <source>
        <dbReference type="Proteomes" id="UP000317046"/>
    </source>
</evidence>
<keyword evidence="2" id="KW-0812">Transmembrane</keyword>
<dbReference type="Proteomes" id="UP000317046">
    <property type="component" value="Unassembled WGS sequence"/>
</dbReference>
<accession>A0A4Y3KY29</accession>
<protein>
    <submittedName>
        <fullName evidence="3">Uncharacterized protein</fullName>
    </submittedName>
</protein>
<dbReference type="RefSeq" id="WP_174774684.1">
    <property type="nucleotide sequence ID" value="NZ_BJLR01000016.1"/>
</dbReference>
<feature type="region of interest" description="Disordered" evidence="1">
    <location>
        <begin position="362"/>
        <end position="417"/>
    </location>
</feature>
<feature type="transmembrane region" description="Helical" evidence="2">
    <location>
        <begin position="42"/>
        <end position="58"/>
    </location>
</feature>
<feature type="transmembrane region" description="Helical" evidence="2">
    <location>
        <begin position="300"/>
        <end position="319"/>
    </location>
</feature>
<evidence type="ECO:0000256" key="2">
    <source>
        <dbReference type="SAM" id="Phobius"/>
    </source>
</evidence>
<feature type="transmembrane region" description="Helical" evidence="2">
    <location>
        <begin position="7"/>
        <end position="30"/>
    </location>
</feature>
<feature type="transmembrane region" description="Helical" evidence="2">
    <location>
        <begin position="119"/>
        <end position="140"/>
    </location>
</feature>
<feature type="transmembrane region" description="Helical" evidence="2">
    <location>
        <begin position="202"/>
        <end position="221"/>
    </location>
</feature>
<evidence type="ECO:0000313" key="3">
    <source>
        <dbReference type="EMBL" id="GEA87800.1"/>
    </source>
</evidence>
<feature type="transmembrane region" description="Helical" evidence="2">
    <location>
        <begin position="267"/>
        <end position="288"/>
    </location>
</feature>
<dbReference type="AlphaFoldDB" id="A0A4Y3KY29"/>
<feature type="transmembrane region" description="Helical" evidence="2">
    <location>
        <begin position="146"/>
        <end position="165"/>
    </location>
</feature>
<keyword evidence="2" id="KW-0472">Membrane</keyword>
<evidence type="ECO:0000256" key="1">
    <source>
        <dbReference type="SAM" id="MobiDB-lite"/>
    </source>
</evidence>
<reference evidence="3" key="1">
    <citation type="submission" date="2019-06" db="EMBL/GenBank/DDBJ databases">
        <title>Whole genome shotgun sequence of Cellulomonas cellasea NBRC 3753.</title>
        <authorList>
            <person name="Hosoyama A."/>
            <person name="Uohara A."/>
            <person name="Ohji S."/>
            <person name="Ichikawa N."/>
        </authorList>
    </citation>
    <scope>NUCLEOTIDE SEQUENCE [LARGE SCALE GENOMIC DNA]</scope>
    <source>
        <strain evidence="3">NBRC 3753</strain>
    </source>
</reference>
<feature type="transmembrane region" description="Helical" evidence="2">
    <location>
        <begin position="325"/>
        <end position="352"/>
    </location>
</feature>
<gene>
    <name evidence="3" type="ORF">CCE01nite_17490</name>
</gene>
<feature type="compositionally biased region" description="Low complexity" evidence="1">
    <location>
        <begin position="364"/>
        <end position="406"/>
    </location>
</feature>
<organism evidence="3 4">
    <name type="scientific">Cellulomonas cellasea</name>
    <dbReference type="NCBI Taxonomy" id="43670"/>
    <lineage>
        <taxon>Bacteria</taxon>
        <taxon>Bacillati</taxon>
        <taxon>Actinomycetota</taxon>
        <taxon>Actinomycetes</taxon>
        <taxon>Micrococcales</taxon>
        <taxon>Cellulomonadaceae</taxon>
        <taxon>Cellulomonas</taxon>
    </lineage>
</organism>